<accession>A0A7G9FM71</accession>
<sequence length="1188" mass="138550">MKAIVEHYAKGEFQVDRPEVAISEKFLKLNIESGTLYEGVFTVNSTNDHVIKAMVYDSRYMLRFNQHTFIAKNFDVGFTFDATCLEAGKNYKGHISVITDGGEFKILYDIDITTPYVKYGDQKIDDLFKFATLAESNWAEAARVFVRDDFKRTFINRDPVIKQIYNSLMESQSVNQALEEFLVYVHKKRALTLSVSKAKINLEFPEELSKISINISKNTWGYSSSTVRSTEDFIIPARKVITSADFYGNLYALDVLISPENIPDGVTSGRIIIENVYQTIEIEINLSKPTEKEIKVSKPGSKTHLIKSNQVRLITTYMDYRMGRIQLREYISTTLFAFNNLARYVPEEDLYRLGTMHMNIMQGETEKVEQEFLRIEADVDNSGMNNKQSCYYAYLKAMVGKDRRATEQAKELIRRSYHTEDDKIFYFWLLLFVDDTYNNDQTALYREVKNLYEQGYNSPLMYMELCEVLNNNPLLLKHITDLEVTTIRWGLRHQYLSDEVIEAFIQLAASFRQFDAKIFEIMDSIYSKKKSDEVLSSICSMLISAGKLDNKYHRFYRDAVERNLKFIGLNECFVKSMNFSRYDLIPQSVLMYLNYKNTLSEKELAYLYANVIYNKSQHMKVYHEYATTMQDFMENMIISGKVSDDLTVLYDEFLEPETVSPLYASKLINIIFRRKLVCFNKGVRAVIVTHQELEEVQRVPIVNGEAYVEILSNTASIIFEDSAGNRYAGSIPYRLERIVDENAYMDICCKYSPRDYRVLLHNYEQLGDFTFKKAIEVNAARDIVNCDEISYDYKQQAYLNIIEYYHENLDNEVLTKYLEKLDIEYLNHANARVMIAYMVDMNMFDKAFQAVKLYGFDEIDSEELYRLADYGVEDSNGFLNEDLLSICIHLYKSGKVNERILVYIINHYKGDLEELAGIFKTVRNRVRDISLLAENTLAQMMFAMGNVEYIYDIFTAYYAGRNRGLVVKAFLRFACYNYLIKDAQIPSGVFDCLYQEIQKGNIEDEISRMSMLHHFSKLDRYTGEQKTWIKDAVGKFMDAGKLLPFYKSFQSFIKLPQDVMLKTYLIYKSEPGKQVTVKYAFDTGSRQNLIYKTELLDEMIPGMYVKEYVVFHGERLVYEISDDKQGTSYVVESESLKSKAFNRKDRNRFEIINSMLVNQEMREDNELLETLDVYLNTVHLFEENLSIL</sequence>
<dbReference type="Pfam" id="PF18984">
    <property type="entry name" value="DUF5717_N"/>
    <property type="match status" value="1"/>
</dbReference>
<proteinExistence type="predicted"/>
<dbReference type="InterPro" id="IPR043774">
    <property type="entry name" value="DUF5717_C"/>
</dbReference>
<protein>
    <recommendedName>
        <fullName evidence="5">DUF5717 domain-containing protein</fullName>
    </recommendedName>
</protein>
<dbReference type="EMBL" id="CP060632">
    <property type="protein sequence ID" value="QNL99652.1"/>
    <property type="molecule type" value="Genomic_DNA"/>
</dbReference>
<evidence type="ECO:0000259" key="2">
    <source>
        <dbReference type="Pfam" id="PF18984"/>
    </source>
</evidence>
<feature type="domain" description="DUF5717" evidence="1">
    <location>
        <begin position="881"/>
        <end position="1182"/>
    </location>
</feature>
<dbReference type="AlphaFoldDB" id="A0A7G9FM71"/>
<reference evidence="3 4" key="1">
    <citation type="submission" date="2020-08" db="EMBL/GenBank/DDBJ databases">
        <authorList>
            <person name="Liu C."/>
            <person name="Sun Q."/>
        </authorList>
    </citation>
    <scope>NUCLEOTIDE SEQUENCE [LARGE SCALE GENOMIC DNA]</scope>
    <source>
        <strain evidence="3 4">NSJ-4</strain>
    </source>
</reference>
<evidence type="ECO:0000313" key="4">
    <source>
        <dbReference type="Proteomes" id="UP000515819"/>
    </source>
</evidence>
<gene>
    <name evidence="3" type="ORF">H9Q76_13240</name>
</gene>
<dbReference type="InterPro" id="IPR043775">
    <property type="entry name" value="DUF5717_N"/>
</dbReference>
<dbReference type="Pfam" id="PF18983">
    <property type="entry name" value="DUF5717"/>
    <property type="match status" value="1"/>
</dbReference>
<evidence type="ECO:0000313" key="3">
    <source>
        <dbReference type="EMBL" id="QNL99652.1"/>
    </source>
</evidence>
<dbReference type="Proteomes" id="UP000515819">
    <property type="component" value="Chromosome"/>
</dbReference>
<evidence type="ECO:0000259" key="1">
    <source>
        <dbReference type="Pfam" id="PF18983"/>
    </source>
</evidence>
<organism evidence="3 4">
    <name type="scientific">Wujia chipingensis</name>
    <dbReference type="NCBI Taxonomy" id="2763670"/>
    <lineage>
        <taxon>Bacteria</taxon>
        <taxon>Bacillati</taxon>
        <taxon>Bacillota</taxon>
        <taxon>Clostridia</taxon>
        <taxon>Lachnospirales</taxon>
        <taxon>Lachnospiraceae</taxon>
        <taxon>Wujia</taxon>
    </lineage>
</organism>
<dbReference type="KEGG" id="wcp:H9Q76_13240"/>
<name>A0A7G9FM71_9FIRM</name>
<feature type="domain" description="DUF5717" evidence="2">
    <location>
        <begin position="1"/>
        <end position="876"/>
    </location>
</feature>
<dbReference type="RefSeq" id="WP_021984521.1">
    <property type="nucleotide sequence ID" value="NZ_CP060632.1"/>
</dbReference>
<evidence type="ECO:0008006" key="5">
    <source>
        <dbReference type="Google" id="ProtNLM"/>
    </source>
</evidence>
<keyword evidence="4" id="KW-1185">Reference proteome</keyword>